<feature type="region of interest" description="Disordered" evidence="16">
    <location>
        <begin position="710"/>
        <end position="735"/>
    </location>
</feature>
<dbReference type="eggNOG" id="ENOG502QWT4">
    <property type="taxonomic scope" value="Eukaryota"/>
</dbReference>
<dbReference type="KEGG" id="cci:CC1G_05428"/>
<feature type="signal peptide" evidence="17">
    <location>
        <begin position="1"/>
        <end position="22"/>
    </location>
</feature>
<keyword evidence="19" id="KW-1185">Reference proteome</keyword>
<keyword evidence="3" id="KW-0964">Secreted</keyword>
<dbReference type="PANTHER" id="PTHR31736:SF12">
    <property type="entry name" value="EXO-POLYGALACTURONASE, PUTATIVE-RELATED"/>
    <property type="match status" value="1"/>
</dbReference>
<organism evidence="18 19">
    <name type="scientific">Coprinopsis cinerea (strain Okayama-7 / 130 / ATCC MYA-4618 / FGSC 9003)</name>
    <name type="common">Inky cap fungus</name>
    <name type="synonym">Hormographiella aspergillata</name>
    <dbReference type="NCBI Taxonomy" id="240176"/>
    <lineage>
        <taxon>Eukaryota</taxon>
        <taxon>Fungi</taxon>
        <taxon>Dikarya</taxon>
        <taxon>Basidiomycota</taxon>
        <taxon>Agaricomycotina</taxon>
        <taxon>Agaricomycetes</taxon>
        <taxon>Agaricomycetidae</taxon>
        <taxon>Agaricales</taxon>
        <taxon>Agaricineae</taxon>
        <taxon>Psathyrellaceae</taxon>
        <taxon>Coprinopsis</taxon>
    </lineage>
</organism>
<evidence type="ECO:0000313" key="19">
    <source>
        <dbReference type="Proteomes" id="UP000001861"/>
    </source>
</evidence>
<evidence type="ECO:0000256" key="10">
    <source>
        <dbReference type="ARBA" id="ARBA00023316"/>
    </source>
</evidence>
<keyword evidence="7" id="KW-0325">Glycoprotein</keyword>
<dbReference type="AlphaFoldDB" id="A8NQ28"/>
<keyword evidence="9 15" id="KW-0326">Glycosidase</keyword>
<evidence type="ECO:0000313" key="18">
    <source>
        <dbReference type="EMBL" id="EAU86434.2"/>
    </source>
</evidence>
<dbReference type="HOGENOM" id="CLU_339474_0_0_1"/>
<sequence>MVLKSSWLLALCSLAVLGPVSGTPVDLDVATDKGKVCRLKPLGRGRDDTDQVEAAIKRCGNGGTTIFEEGDYKITRKLFWELNSARVELKGRLSFEPKVEYWLDPANTFRVVFIQSQASWFVVTGKNFVIDGKKKGGIEGNGQPWWEYFTVVPRQDGNGRPIAFTLWKAKNAVIKDFNIISPPFWANAVAESSEVLYDGMFVNATNLNPKYFGQNVVWNTDGIDTYRSERITMKNWDVTSGDDCIAVKGNSSKIVARDFVCRGGTGIAFGSLGQYAHLTDYVTDVLVENVKVLRLPSRQQPNMNYGIYFKAWDGPITGTPPTGGGGGRGLVSNAIFRNVIFDRVMTGVQIWQNFGSDGEAPVTSKVKFDGLLFENIKGTTNTSNIVRLECSSEAPCSNFTFRNFRVHGPNKTESTYICDNTENIRGLPDLKRLSAKAKKGLGLPVGDARTPAIEDDVGDGEGKNANVSENESLVEPKFYPWTISNRYYTANVHFSLHSLSRTYPAVFEGIPALVVAWTHGEPIEEYMKDLQKAMGGHEPEILLGVRLPGDKDKETGGIEEEDDLDSMMISYGFEYIDASRPLDPTRTRNEDEDGVPHLPRVLDALSAFMWPSMTTNTDLPHDDNDNNADGSDTDSPSSSQHTSPRPPRHQPTLDHIINRDPFAILQALEELDAEFNFEDNEEGGASGYHETLKQLAMLEAESKAAGIITDSPPSGFTDLSPTNANPPNQNSDLSIPFGLSETRSLKPKISIGFEDDFSAFVTAPPEDDDDAEELRKDFAAVHIHSGRTSPDYDLLLSADPAGEFASRGSLYRSLGSMSDLGDLETSPNTAAKELESK</sequence>
<dbReference type="RefSeq" id="XP_001835466.2">
    <property type="nucleotide sequence ID" value="XM_001835414.2"/>
</dbReference>
<keyword evidence="8" id="KW-0119">Carbohydrate metabolism</keyword>
<comment type="caution">
    <text evidence="18">The sequence shown here is derived from an EMBL/GenBank/DDBJ whole genome shotgun (WGS) entry which is preliminary data.</text>
</comment>
<evidence type="ECO:0000256" key="11">
    <source>
        <dbReference type="ARBA" id="ARBA00023326"/>
    </source>
</evidence>
<keyword evidence="4 17" id="KW-0732">Signal</keyword>
<evidence type="ECO:0000256" key="14">
    <source>
        <dbReference type="ARBA" id="ARBA00048766"/>
    </source>
</evidence>
<dbReference type="SMR" id="A8NQ28"/>
<evidence type="ECO:0000256" key="7">
    <source>
        <dbReference type="ARBA" id="ARBA00023180"/>
    </source>
</evidence>
<evidence type="ECO:0000256" key="16">
    <source>
        <dbReference type="SAM" id="MobiDB-lite"/>
    </source>
</evidence>
<dbReference type="EMBL" id="AACS02000008">
    <property type="protein sequence ID" value="EAU86434.2"/>
    <property type="molecule type" value="Genomic_DNA"/>
</dbReference>
<evidence type="ECO:0000256" key="12">
    <source>
        <dbReference type="ARBA" id="ARBA00037312"/>
    </source>
</evidence>
<feature type="compositionally biased region" description="Polar residues" evidence="16">
    <location>
        <begin position="627"/>
        <end position="643"/>
    </location>
</feature>
<evidence type="ECO:0000256" key="17">
    <source>
        <dbReference type="SAM" id="SignalP"/>
    </source>
</evidence>
<dbReference type="Gene3D" id="3.40.50.11960">
    <property type="match status" value="1"/>
</dbReference>
<dbReference type="GO" id="GO:0047911">
    <property type="term" value="F:galacturan 1,4-alpha-galacturonidase activity"/>
    <property type="evidence" value="ECO:0007669"/>
    <property type="project" value="UniProtKB-EC"/>
</dbReference>
<dbReference type="Proteomes" id="UP000001861">
    <property type="component" value="Unassembled WGS sequence"/>
</dbReference>
<dbReference type="STRING" id="240176.A8NQ28"/>
<dbReference type="Gene3D" id="2.160.20.10">
    <property type="entry name" value="Single-stranded right-handed beta-helix, Pectin lyase-like"/>
    <property type="match status" value="1"/>
</dbReference>
<dbReference type="GO" id="GO:0005576">
    <property type="term" value="C:extracellular region"/>
    <property type="evidence" value="ECO:0007669"/>
    <property type="project" value="UniProtKB-SubCell"/>
</dbReference>
<evidence type="ECO:0000256" key="8">
    <source>
        <dbReference type="ARBA" id="ARBA00023277"/>
    </source>
</evidence>
<feature type="region of interest" description="Disordered" evidence="16">
    <location>
        <begin position="613"/>
        <end position="654"/>
    </location>
</feature>
<reference evidence="18 19" key="1">
    <citation type="journal article" date="2010" name="Proc. Natl. Acad. Sci. U.S.A.">
        <title>Insights into evolution of multicellular fungi from the assembled chromosomes of the mushroom Coprinopsis cinerea (Coprinus cinereus).</title>
        <authorList>
            <person name="Stajich J.E."/>
            <person name="Wilke S.K."/>
            <person name="Ahren D."/>
            <person name="Au C.H."/>
            <person name="Birren B.W."/>
            <person name="Borodovsky M."/>
            <person name="Burns C."/>
            <person name="Canback B."/>
            <person name="Casselton L.A."/>
            <person name="Cheng C.K."/>
            <person name="Deng J."/>
            <person name="Dietrich F.S."/>
            <person name="Fargo D.C."/>
            <person name="Farman M.L."/>
            <person name="Gathman A.C."/>
            <person name="Goldberg J."/>
            <person name="Guigo R."/>
            <person name="Hoegger P.J."/>
            <person name="Hooker J.B."/>
            <person name="Huggins A."/>
            <person name="James T.Y."/>
            <person name="Kamada T."/>
            <person name="Kilaru S."/>
            <person name="Kodira C."/>
            <person name="Kues U."/>
            <person name="Kupfer D."/>
            <person name="Kwan H.S."/>
            <person name="Lomsadze A."/>
            <person name="Li W."/>
            <person name="Lilly W.W."/>
            <person name="Ma L.J."/>
            <person name="Mackey A.J."/>
            <person name="Manning G."/>
            <person name="Martin F."/>
            <person name="Muraguchi H."/>
            <person name="Natvig D.O."/>
            <person name="Palmerini H."/>
            <person name="Ramesh M.A."/>
            <person name="Rehmeyer C.J."/>
            <person name="Roe B.A."/>
            <person name="Shenoy N."/>
            <person name="Stanke M."/>
            <person name="Ter-Hovhannisyan V."/>
            <person name="Tunlid A."/>
            <person name="Velagapudi R."/>
            <person name="Vision T.J."/>
            <person name="Zeng Q."/>
            <person name="Zolan M.E."/>
            <person name="Pukkila P.J."/>
        </authorList>
    </citation>
    <scope>NUCLEOTIDE SEQUENCE [LARGE SCALE GENOMIC DNA]</scope>
    <source>
        <strain evidence="19">Okayama-7 / 130 / ATCC MYA-4618 / FGSC 9003</strain>
    </source>
</reference>
<protein>
    <recommendedName>
        <fullName evidence="13">galacturonan 1,4-alpha-galacturonidase</fullName>
        <ecNumber evidence="13">3.2.1.67</ecNumber>
    </recommendedName>
</protein>
<feature type="compositionally biased region" description="Polar residues" evidence="16">
    <location>
        <begin position="711"/>
        <end position="733"/>
    </location>
</feature>
<dbReference type="PANTHER" id="PTHR31736">
    <property type="match status" value="1"/>
</dbReference>
<dbReference type="GO" id="GO:0004650">
    <property type="term" value="F:polygalacturonase activity"/>
    <property type="evidence" value="ECO:0007669"/>
    <property type="project" value="InterPro"/>
</dbReference>
<evidence type="ECO:0000256" key="15">
    <source>
        <dbReference type="RuleBase" id="RU361169"/>
    </source>
</evidence>
<dbReference type="InParanoid" id="A8NQ28"/>
<evidence type="ECO:0000256" key="5">
    <source>
        <dbReference type="ARBA" id="ARBA00022801"/>
    </source>
</evidence>
<dbReference type="InterPro" id="IPR012334">
    <property type="entry name" value="Pectin_lyas_fold"/>
</dbReference>
<evidence type="ECO:0000256" key="9">
    <source>
        <dbReference type="ARBA" id="ARBA00023295"/>
    </source>
</evidence>
<keyword evidence="5 15" id="KW-0378">Hydrolase</keyword>
<keyword evidence="11" id="KW-0624">Polysaccharide degradation</keyword>
<feature type="chain" id="PRO_5005661074" description="galacturonan 1,4-alpha-galacturonidase" evidence="17">
    <location>
        <begin position="23"/>
        <end position="837"/>
    </location>
</feature>
<comment type="subcellular location">
    <subcellularLocation>
        <location evidence="1">Secreted</location>
    </subcellularLocation>
</comment>
<evidence type="ECO:0000256" key="13">
    <source>
        <dbReference type="ARBA" id="ARBA00038933"/>
    </source>
</evidence>
<dbReference type="SUPFAM" id="SSF51126">
    <property type="entry name" value="Pectin lyase-like"/>
    <property type="match status" value="1"/>
</dbReference>
<keyword evidence="6" id="KW-1015">Disulfide bond</keyword>
<dbReference type="GO" id="GO:0000272">
    <property type="term" value="P:polysaccharide catabolic process"/>
    <property type="evidence" value="ECO:0007669"/>
    <property type="project" value="UniProtKB-KW"/>
</dbReference>
<dbReference type="EC" id="3.2.1.67" evidence="13"/>
<evidence type="ECO:0000256" key="6">
    <source>
        <dbReference type="ARBA" id="ARBA00023157"/>
    </source>
</evidence>
<dbReference type="InterPro" id="IPR011050">
    <property type="entry name" value="Pectin_lyase_fold/virulence"/>
</dbReference>
<comment type="function">
    <text evidence="12">Specific in hydrolyzing the terminal glycosidic bond of polygalacturonic acid and oligogalacturonates.</text>
</comment>
<evidence type="ECO:0000256" key="1">
    <source>
        <dbReference type="ARBA" id="ARBA00004613"/>
    </source>
</evidence>
<comment type="catalytic activity">
    <reaction evidence="14">
        <text>[(1-&gt;4)-alpha-D-galacturonosyl](n) + H2O = alpha-D-galacturonate + [(1-&gt;4)-alpha-D-galacturonosyl](n-1)</text>
        <dbReference type="Rhea" id="RHEA:14117"/>
        <dbReference type="Rhea" id="RHEA-COMP:14570"/>
        <dbReference type="Rhea" id="RHEA-COMP:14572"/>
        <dbReference type="ChEBI" id="CHEBI:15377"/>
        <dbReference type="ChEBI" id="CHEBI:58658"/>
        <dbReference type="ChEBI" id="CHEBI:140523"/>
        <dbReference type="EC" id="3.2.1.67"/>
    </reaction>
</comment>
<keyword evidence="10" id="KW-0961">Cell wall biogenesis/degradation</keyword>
<name>A8NQ28_COPC7</name>
<proteinExistence type="inferred from homology"/>
<dbReference type="GeneID" id="6011998"/>
<evidence type="ECO:0000256" key="4">
    <source>
        <dbReference type="ARBA" id="ARBA00022729"/>
    </source>
</evidence>
<dbReference type="InterPro" id="IPR000743">
    <property type="entry name" value="Glyco_hydro_28"/>
</dbReference>
<feature type="region of interest" description="Disordered" evidence="16">
    <location>
        <begin position="816"/>
        <end position="837"/>
    </location>
</feature>
<evidence type="ECO:0000256" key="3">
    <source>
        <dbReference type="ARBA" id="ARBA00022525"/>
    </source>
</evidence>
<accession>A8NQ28</accession>
<gene>
    <name evidence="18" type="ORF">CC1G_05428</name>
</gene>
<comment type="similarity">
    <text evidence="2 15">Belongs to the glycosyl hydrolase 28 family.</text>
</comment>
<evidence type="ECO:0000256" key="2">
    <source>
        <dbReference type="ARBA" id="ARBA00008834"/>
    </source>
</evidence>
<dbReference type="OrthoDB" id="187139at2759"/>
<dbReference type="Pfam" id="PF00295">
    <property type="entry name" value="Glyco_hydro_28"/>
    <property type="match status" value="1"/>
</dbReference>
<dbReference type="GO" id="GO:0071555">
    <property type="term" value="P:cell wall organization"/>
    <property type="evidence" value="ECO:0007669"/>
    <property type="project" value="UniProtKB-KW"/>
</dbReference>
<dbReference type="VEuPathDB" id="FungiDB:CC1G_05428"/>